<evidence type="ECO:0000256" key="3">
    <source>
        <dbReference type="ARBA" id="ARBA00022723"/>
    </source>
</evidence>
<sequence length="486" mass="54760">MDAKHDETKEKLTGNTNDSSGNIIPAAQQNYIEESKEMNSLLTENDKQIPFTPAAKRRRKHSMFAGISTNAQHEHSLDTSFSVSTFQVQAREVKMKENASFKGTSETFEPATNSESEVRGIHKRKSSPTRDDHQQNNCRSNVSTLCFAASSEKWESLPDERNWCSLNNGEQFYSDSKEGTSQKTFSKSKNTSEASTSLANSAFSIENRELDKKMFEVSEDLTDRPIKPETDLIVPSRNGDEDATIKQHLEFMKDADAVEGSSTIRPDSIRPGGKKPHVSYLCPKTFKEKSHLVSHLQTHTGEKPFVCDICGKEFSAKGNFDTHYKIHTGEKPFVCDICGNEFTTKRNLGKHYRTHTGEKPYVCDICRKGFTQKEHFDKHYRTHTGEKPFVCDICRKGFTQKEHFDRHYRTHTGEKPFVCNICGKGFSDRSSLNKHVPTHEGAKRDWGNASCDAPGAVSGAPGDRNATGRFKTKYGWFKNNTTPSPI</sequence>
<dbReference type="SUPFAM" id="SSF57667">
    <property type="entry name" value="beta-beta-alpha zinc fingers"/>
    <property type="match status" value="3"/>
</dbReference>
<dbReference type="PROSITE" id="PS00028">
    <property type="entry name" value="ZINC_FINGER_C2H2_1"/>
    <property type="match status" value="5"/>
</dbReference>
<feature type="compositionally biased region" description="Basic and acidic residues" evidence="12">
    <location>
        <begin position="1"/>
        <end position="12"/>
    </location>
</feature>
<comment type="similarity">
    <text evidence="2">Belongs to the krueppel C2H2-type zinc-finger protein family.</text>
</comment>
<evidence type="ECO:0000313" key="15">
    <source>
        <dbReference type="Proteomes" id="UP000499080"/>
    </source>
</evidence>
<dbReference type="Proteomes" id="UP000499080">
    <property type="component" value="Unassembled WGS sequence"/>
</dbReference>
<feature type="compositionally biased region" description="Polar residues" evidence="12">
    <location>
        <begin position="13"/>
        <end position="23"/>
    </location>
</feature>
<dbReference type="GO" id="GO:0008270">
    <property type="term" value="F:zinc ion binding"/>
    <property type="evidence" value="ECO:0007669"/>
    <property type="project" value="UniProtKB-KW"/>
</dbReference>
<evidence type="ECO:0000256" key="8">
    <source>
        <dbReference type="ARBA" id="ARBA00023125"/>
    </source>
</evidence>
<dbReference type="EMBL" id="BGPR01007221">
    <property type="protein sequence ID" value="GBN25274.1"/>
    <property type="molecule type" value="Genomic_DNA"/>
</dbReference>
<organism evidence="14 15">
    <name type="scientific">Araneus ventricosus</name>
    <name type="common">Orbweaver spider</name>
    <name type="synonym">Epeira ventricosa</name>
    <dbReference type="NCBI Taxonomy" id="182803"/>
    <lineage>
        <taxon>Eukaryota</taxon>
        <taxon>Metazoa</taxon>
        <taxon>Ecdysozoa</taxon>
        <taxon>Arthropoda</taxon>
        <taxon>Chelicerata</taxon>
        <taxon>Arachnida</taxon>
        <taxon>Araneae</taxon>
        <taxon>Araneomorphae</taxon>
        <taxon>Entelegynae</taxon>
        <taxon>Araneoidea</taxon>
        <taxon>Araneidae</taxon>
        <taxon>Araneus</taxon>
    </lineage>
</organism>
<evidence type="ECO:0000256" key="1">
    <source>
        <dbReference type="ARBA" id="ARBA00004123"/>
    </source>
</evidence>
<feature type="domain" description="C2H2-type" evidence="13">
    <location>
        <begin position="277"/>
        <end position="304"/>
    </location>
</feature>
<feature type="domain" description="C2H2-type" evidence="13">
    <location>
        <begin position="389"/>
        <end position="416"/>
    </location>
</feature>
<dbReference type="FunFam" id="3.30.160.60:FF:000557">
    <property type="entry name" value="zinc finger and SCAN domain-containing protein 29"/>
    <property type="match status" value="1"/>
</dbReference>
<evidence type="ECO:0000256" key="10">
    <source>
        <dbReference type="ARBA" id="ARBA00023242"/>
    </source>
</evidence>
<dbReference type="OrthoDB" id="427030at2759"/>
<dbReference type="Pfam" id="PF00096">
    <property type="entry name" value="zf-C2H2"/>
    <property type="match status" value="6"/>
</dbReference>
<dbReference type="FunFam" id="3.30.160.60:FF:000624">
    <property type="entry name" value="zinc finger protein 697"/>
    <property type="match status" value="1"/>
</dbReference>
<evidence type="ECO:0000256" key="6">
    <source>
        <dbReference type="ARBA" id="ARBA00022833"/>
    </source>
</evidence>
<feature type="domain" description="C2H2-type" evidence="13">
    <location>
        <begin position="305"/>
        <end position="332"/>
    </location>
</feature>
<dbReference type="FunFam" id="3.30.160.60:FF:001506">
    <property type="entry name" value="Zinc finger protein"/>
    <property type="match status" value="1"/>
</dbReference>
<dbReference type="AlphaFoldDB" id="A0A4Y2MFN1"/>
<feature type="region of interest" description="Disordered" evidence="12">
    <location>
        <begin position="171"/>
        <end position="193"/>
    </location>
</feature>
<evidence type="ECO:0000256" key="12">
    <source>
        <dbReference type="SAM" id="MobiDB-lite"/>
    </source>
</evidence>
<evidence type="ECO:0000256" key="5">
    <source>
        <dbReference type="ARBA" id="ARBA00022771"/>
    </source>
</evidence>
<feature type="domain" description="C2H2-type" evidence="13">
    <location>
        <begin position="361"/>
        <end position="388"/>
    </location>
</feature>
<dbReference type="GO" id="GO:0008168">
    <property type="term" value="F:methyltransferase activity"/>
    <property type="evidence" value="ECO:0007669"/>
    <property type="project" value="UniProtKB-KW"/>
</dbReference>
<reference evidence="14 15" key="1">
    <citation type="journal article" date="2019" name="Sci. Rep.">
        <title>Orb-weaving spider Araneus ventricosus genome elucidates the spidroin gene catalogue.</title>
        <authorList>
            <person name="Kono N."/>
            <person name="Nakamura H."/>
            <person name="Ohtoshi R."/>
            <person name="Moran D.A.P."/>
            <person name="Shinohara A."/>
            <person name="Yoshida Y."/>
            <person name="Fujiwara M."/>
            <person name="Mori M."/>
            <person name="Tomita M."/>
            <person name="Arakawa K."/>
        </authorList>
    </citation>
    <scope>NUCLEOTIDE SEQUENCE [LARGE SCALE GENOMIC DNA]</scope>
</reference>
<dbReference type="GO" id="GO:0006357">
    <property type="term" value="P:regulation of transcription by RNA polymerase II"/>
    <property type="evidence" value="ECO:0007669"/>
    <property type="project" value="TreeGrafter"/>
</dbReference>
<evidence type="ECO:0000313" key="14">
    <source>
        <dbReference type="EMBL" id="GBN25274.1"/>
    </source>
</evidence>
<evidence type="ECO:0000256" key="4">
    <source>
        <dbReference type="ARBA" id="ARBA00022737"/>
    </source>
</evidence>
<keyword evidence="10" id="KW-0539">Nucleus</keyword>
<evidence type="ECO:0000256" key="2">
    <source>
        <dbReference type="ARBA" id="ARBA00006991"/>
    </source>
</evidence>
<dbReference type="FunFam" id="3.30.160.60:FF:002343">
    <property type="entry name" value="Zinc finger protein 33A"/>
    <property type="match status" value="2"/>
</dbReference>
<feature type="region of interest" description="Disordered" evidence="12">
    <location>
        <begin position="1"/>
        <end position="23"/>
    </location>
</feature>
<keyword evidence="9" id="KW-0804">Transcription</keyword>
<keyword evidence="4" id="KW-0677">Repeat</keyword>
<feature type="region of interest" description="Disordered" evidence="12">
    <location>
        <begin position="100"/>
        <end position="137"/>
    </location>
</feature>
<keyword evidence="5 11" id="KW-0863">Zinc-finger</keyword>
<keyword evidence="15" id="KW-1185">Reference proteome</keyword>
<keyword evidence="14" id="KW-0808">Transferase</keyword>
<feature type="domain" description="C2H2-type" evidence="13">
    <location>
        <begin position="333"/>
        <end position="360"/>
    </location>
</feature>
<dbReference type="PROSITE" id="PS50157">
    <property type="entry name" value="ZINC_FINGER_C2H2_2"/>
    <property type="match status" value="6"/>
</dbReference>
<gene>
    <name evidence="14" type="primary">PRDM9_7</name>
    <name evidence="14" type="ORF">AVEN_198103_1</name>
</gene>
<feature type="domain" description="C2H2-type" evidence="13">
    <location>
        <begin position="417"/>
        <end position="444"/>
    </location>
</feature>
<dbReference type="InterPro" id="IPR036236">
    <property type="entry name" value="Znf_C2H2_sf"/>
</dbReference>
<dbReference type="PANTHER" id="PTHR24404">
    <property type="entry name" value="ZINC FINGER PROTEIN"/>
    <property type="match status" value="1"/>
</dbReference>
<keyword evidence="3" id="KW-0479">Metal-binding</keyword>
<evidence type="ECO:0000256" key="11">
    <source>
        <dbReference type="PROSITE-ProRule" id="PRU00042"/>
    </source>
</evidence>
<dbReference type="SMART" id="SM00355">
    <property type="entry name" value="ZnF_C2H2"/>
    <property type="match status" value="6"/>
</dbReference>
<evidence type="ECO:0000259" key="13">
    <source>
        <dbReference type="PROSITE" id="PS50157"/>
    </source>
</evidence>
<dbReference type="InterPro" id="IPR013087">
    <property type="entry name" value="Znf_C2H2_type"/>
</dbReference>
<evidence type="ECO:0000256" key="7">
    <source>
        <dbReference type="ARBA" id="ARBA00023015"/>
    </source>
</evidence>
<dbReference type="GO" id="GO:0005634">
    <property type="term" value="C:nucleus"/>
    <property type="evidence" value="ECO:0007669"/>
    <property type="project" value="UniProtKB-SubCell"/>
</dbReference>
<dbReference type="GO" id="GO:0000978">
    <property type="term" value="F:RNA polymerase II cis-regulatory region sequence-specific DNA binding"/>
    <property type="evidence" value="ECO:0007669"/>
    <property type="project" value="TreeGrafter"/>
</dbReference>
<proteinExistence type="inferred from homology"/>
<accession>A0A4Y2MFN1</accession>
<dbReference type="GO" id="GO:0003700">
    <property type="term" value="F:DNA-binding transcription factor activity"/>
    <property type="evidence" value="ECO:0007669"/>
    <property type="project" value="TreeGrafter"/>
</dbReference>
<feature type="compositionally biased region" description="Polar residues" evidence="12">
    <location>
        <begin position="181"/>
        <end position="193"/>
    </location>
</feature>
<dbReference type="PANTHER" id="PTHR24404:SF114">
    <property type="entry name" value="KLUMPFUSS, ISOFORM B-RELATED"/>
    <property type="match status" value="1"/>
</dbReference>
<comment type="caution">
    <text evidence="14">The sequence shown here is derived from an EMBL/GenBank/DDBJ whole genome shotgun (WGS) entry which is preliminary data.</text>
</comment>
<dbReference type="GO" id="GO:0032259">
    <property type="term" value="P:methylation"/>
    <property type="evidence" value="ECO:0007669"/>
    <property type="project" value="UniProtKB-KW"/>
</dbReference>
<comment type="subcellular location">
    <subcellularLocation>
        <location evidence="1">Nucleus</location>
    </subcellularLocation>
</comment>
<keyword evidence="6" id="KW-0862">Zinc</keyword>
<feature type="compositionally biased region" description="Polar residues" evidence="12">
    <location>
        <begin position="101"/>
        <end position="115"/>
    </location>
</feature>
<dbReference type="InterPro" id="IPR050589">
    <property type="entry name" value="Ikaros_C2H2-ZF"/>
</dbReference>
<keyword evidence="14" id="KW-0489">Methyltransferase</keyword>
<dbReference type="Gene3D" id="3.30.160.60">
    <property type="entry name" value="Classic Zinc Finger"/>
    <property type="match status" value="6"/>
</dbReference>
<keyword evidence="7" id="KW-0805">Transcription regulation</keyword>
<keyword evidence="8" id="KW-0238">DNA-binding</keyword>
<evidence type="ECO:0000256" key="9">
    <source>
        <dbReference type="ARBA" id="ARBA00023163"/>
    </source>
</evidence>
<protein>
    <submittedName>
        <fullName evidence="14">Histone-lysine N-methyltransferase PRDM9</fullName>
    </submittedName>
</protein>
<name>A0A4Y2MFN1_ARAVE</name>